<evidence type="ECO:0000256" key="6">
    <source>
        <dbReference type="ARBA" id="ARBA00023274"/>
    </source>
</evidence>
<evidence type="ECO:0000256" key="3">
    <source>
        <dbReference type="ARBA" id="ARBA00022946"/>
    </source>
</evidence>
<dbReference type="VEuPathDB" id="FungiDB:EMCG_06829"/>
<feature type="compositionally biased region" description="Basic residues" evidence="7">
    <location>
        <begin position="154"/>
        <end position="167"/>
    </location>
</feature>
<keyword evidence="5" id="KW-0496">Mitochondrion</keyword>
<dbReference type="PANTHER" id="PTHR21338">
    <property type="entry name" value="MITOCHONDRIAL RIBOSOMAL PROTEIN L41"/>
    <property type="match status" value="1"/>
</dbReference>
<protein>
    <recommendedName>
        <fullName evidence="10">50S ribosomal protein YmL27</fullName>
    </recommendedName>
</protein>
<evidence type="ECO:0000256" key="4">
    <source>
        <dbReference type="ARBA" id="ARBA00022980"/>
    </source>
</evidence>
<comment type="similarity">
    <text evidence="2">Belongs to the mitochondrion-specific ribosomal protein mL41 family.</text>
</comment>
<feature type="compositionally biased region" description="Polar residues" evidence="7">
    <location>
        <begin position="139"/>
        <end position="148"/>
    </location>
</feature>
<feature type="compositionally biased region" description="Low complexity" evidence="7">
    <location>
        <begin position="123"/>
        <end position="134"/>
    </location>
</feature>
<reference evidence="9" key="1">
    <citation type="journal article" date="2015" name="PLoS Genet.">
        <title>The dynamic genome and transcriptome of the human fungal pathogen Blastomyces and close relative Emmonsia.</title>
        <authorList>
            <person name="Munoz J.F."/>
            <person name="Gauthier G.M."/>
            <person name="Desjardins C.A."/>
            <person name="Gallo J.E."/>
            <person name="Holder J."/>
            <person name="Sullivan T.D."/>
            <person name="Marty A.J."/>
            <person name="Carmen J.C."/>
            <person name="Chen Z."/>
            <person name="Ding L."/>
            <person name="Gujja S."/>
            <person name="Magrini V."/>
            <person name="Misas E."/>
            <person name="Mitreva M."/>
            <person name="Priest M."/>
            <person name="Saif S."/>
            <person name="Whiston E.A."/>
            <person name="Young S."/>
            <person name="Zeng Q."/>
            <person name="Goldman W.E."/>
            <person name="Mardis E.R."/>
            <person name="Taylor J.W."/>
            <person name="McEwen J.G."/>
            <person name="Clay O.K."/>
            <person name="Klein B.S."/>
            <person name="Cuomo C.A."/>
        </authorList>
    </citation>
    <scope>NUCLEOTIDE SEQUENCE [LARGE SCALE GENOMIC DNA]</scope>
    <source>
        <strain evidence="9">UAMH 3008</strain>
    </source>
</reference>
<sequence length="173" mass="19972">MFKPTSSLNARLRLTTKQVNGGYYKGNRTGNVGYFGKKKGTYFIDWRKVRTYVVPEGLDTFKLTPFVTKRMEPTRTQYTKMIMIGEREVEVPRGMNGKDYLDDWYTYNQPESDALERVRRGEVVAGEEGGAVSEEQAEQLTPEQNTEPATGKDKNKRWKNSNKRQRSTSKQEP</sequence>
<dbReference type="AlphaFoldDB" id="A0A0G2JBH9"/>
<dbReference type="EMBL" id="LCZI01000241">
    <property type="protein sequence ID" value="KKZ67511.1"/>
    <property type="molecule type" value="Genomic_DNA"/>
</dbReference>
<dbReference type="PANTHER" id="PTHR21338:SF0">
    <property type="entry name" value="LARGE RIBOSOMAL SUBUNIT PROTEIN ML41"/>
    <property type="match status" value="1"/>
</dbReference>
<keyword evidence="6" id="KW-0687">Ribonucleoprotein</keyword>
<feature type="region of interest" description="Disordered" evidence="7">
    <location>
        <begin position="122"/>
        <end position="173"/>
    </location>
</feature>
<comment type="subcellular location">
    <subcellularLocation>
        <location evidence="1">Mitochondrion</location>
    </subcellularLocation>
</comment>
<evidence type="ECO:0000313" key="8">
    <source>
        <dbReference type="EMBL" id="KKZ67511.1"/>
    </source>
</evidence>
<comment type="caution">
    <text evidence="8">The sequence shown here is derived from an EMBL/GenBank/DDBJ whole genome shotgun (WGS) entry which is preliminary data.</text>
</comment>
<keyword evidence="3" id="KW-0809">Transit peptide</keyword>
<evidence type="ECO:0000256" key="2">
    <source>
        <dbReference type="ARBA" id="ARBA00010152"/>
    </source>
</evidence>
<evidence type="ECO:0000256" key="5">
    <source>
        <dbReference type="ARBA" id="ARBA00023128"/>
    </source>
</evidence>
<dbReference type="Pfam" id="PF09809">
    <property type="entry name" value="MRP-L27"/>
    <property type="match status" value="1"/>
</dbReference>
<dbReference type="GO" id="GO:0005762">
    <property type="term" value="C:mitochondrial large ribosomal subunit"/>
    <property type="evidence" value="ECO:0007669"/>
    <property type="project" value="InterPro"/>
</dbReference>
<dbReference type="OrthoDB" id="408933at2759"/>
<evidence type="ECO:0000313" key="9">
    <source>
        <dbReference type="Proteomes" id="UP000034164"/>
    </source>
</evidence>
<dbReference type="GO" id="GO:0003735">
    <property type="term" value="F:structural constituent of ribosome"/>
    <property type="evidence" value="ECO:0007669"/>
    <property type="project" value="InterPro"/>
</dbReference>
<organism evidence="8 9">
    <name type="scientific">[Emmonsia] crescens</name>
    <dbReference type="NCBI Taxonomy" id="73230"/>
    <lineage>
        <taxon>Eukaryota</taxon>
        <taxon>Fungi</taxon>
        <taxon>Dikarya</taxon>
        <taxon>Ascomycota</taxon>
        <taxon>Pezizomycotina</taxon>
        <taxon>Eurotiomycetes</taxon>
        <taxon>Eurotiomycetidae</taxon>
        <taxon>Onygenales</taxon>
        <taxon>Ajellomycetaceae</taxon>
        <taxon>Emergomyces</taxon>
    </lineage>
</organism>
<evidence type="ECO:0000256" key="7">
    <source>
        <dbReference type="SAM" id="MobiDB-lite"/>
    </source>
</evidence>
<accession>A0A0G2JBH9</accession>
<dbReference type="Proteomes" id="UP000034164">
    <property type="component" value="Unassembled WGS sequence"/>
</dbReference>
<dbReference type="GO" id="GO:0006412">
    <property type="term" value="P:translation"/>
    <property type="evidence" value="ECO:0007669"/>
    <property type="project" value="TreeGrafter"/>
</dbReference>
<keyword evidence="4" id="KW-0689">Ribosomal protein</keyword>
<proteinExistence type="inferred from homology"/>
<dbReference type="InterPro" id="IPR019189">
    <property type="entry name" value="Ribosomal_mL41"/>
</dbReference>
<gene>
    <name evidence="8" type="ORF">EMCG_06829</name>
</gene>
<name>A0A0G2JBH9_9EURO</name>
<evidence type="ECO:0000256" key="1">
    <source>
        <dbReference type="ARBA" id="ARBA00004173"/>
    </source>
</evidence>
<evidence type="ECO:0008006" key="10">
    <source>
        <dbReference type="Google" id="ProtNLM"/>
    </source>
</evidence>